<name>A0ABM8VWJ2_GIGMA</name>
<feature type="region of interest" description="Disordered" evidence="1">
    <location>
        <begin position="124"/>
        <end position="158"/>
    </location>
</feature>
<proteinExistence type="predicted"/>
<gene>
    <name evidence="2" type="ORF">GMARGA_LOCUS458</name>
</gene>
<evidence type="ECO:0000313" key="2">
    <source>
        <dbReference type="EMBL" id="CAG8464225.1"/>
    </source>
</evidence>
<evidence type="ECO:0000256" key="1">
    <source>
        <dbReference type="SAM" id="MobiDB-lite"/>
    </source>
</evidence>
<feature type="region of interest" description="Disordered" evidence="1">
    <location>
        <begin position="60"/>
        <end position="87"/>
    </location>
</feature>
<feature type="compositionally biased region" description="Basic and acidic residues" evidence="1">
    <location>
        <begin position="60"/>
        <end position="74"/>
    </location>
</feature>
<dbReference type="EMBL" id="CAJVQB010000078">
    <property type="protein sequence ID" value="CAG8464225.1"/>
    <property type="molecule type" value="Genomic_DNA"/>
</dbReference>
<keyword evidence="3" id="KW-1185">Reference proteome</keyword>
<organism evidence="2 3">
    <name type="scientific">Gigaspora margarita</name>
    <dbReference type="NCBI Taxonomy" id="4874"/>
    <lineage>
        <taxon>Eukaryota</taxon>
        <taxon>Fungi</taxon>
        <taxon>Fungi incertae sedis</taxon>
        <taxon>Mucoromycota</taxon>
        <taxon>Glomeromycotina</taxon>
        <taxon>Glomeromycetes</taxon>
        <taxon>Diversisporales</taxon>
        <taxon>Gigasporaceae</taxon>
        <taxon>Gigaspora</taxon>
    </lineage>
</organism>
<sequence>MPRFIYGQIRIIPNNSIECGEIILIVKGQQHRIEEELGTLTKKIKQIALNYDALNDKRPREFRSKDKWKNEKGQNKQKVPKKGSEDKVNVSNYIENIPYEVGEGWEEDEFYMVRENRYQPYAGNSKKVAQGRPESQWKNREAPEPGQDDETEEGKDDPFLISKEKEWLLSLAELEYKDHRDKTLKENLTANANKEMESGEETTEEYYKCEKADAPNLDTLYSVKTPKWGESIVGVEFSNNDSDWDNNLPCRAKMWLGSGGTDKEGGSEDHIPKDVLKRLKEY</sequence>
<reference evidence="2 3" key="1">
    <citation type="submission" date="2021-06" db="EMBL/GenBank/DDBJ databases">
        <authorList>
            <person name="Kallberg Y."/>
            <person name="Tangrot J."/>
            <person name="Rosling A."/>
        </authorList>
    </citation>
    <scope>NUCLEOTIDE SEQUENCE [LARGE SCALE GENOMIC DNA]</scope>
    <source>
        <strain evidence="2 3">120-4 pot B 10/14</strain>
    </source>
</reference>
<dbReference type="Proteomes" id="UP000789901">
    <property type="component" value="Unassembled WGS sequence"/>
</dbReference>
<comment type="caution">
    <text evidence="2">The sequence shown here is derived from an EMBL/GenBank/DDBJ whole genome shotgun (WGS) entry which is preliminary data.</text>
</comment>
<accession>A0ABM8VWJ2</accession>
<feature type="compositionally biased region" description="Acidic residues" evidence="1">
    <location>
        <begin position="146"/>
        <end position="155"/>
    </location>
</feature>
<protein>
    <submittedName>
        <fullName evidence="2">31425_t:CDS:1</fullName>
    </submittedName>
</protein>
<evidence type="ECO:0000313" key="3">
    <source>
        <dbReference type="Proteomes" id="UP000789901"/>
    </source>
</evidence>